<accession>A0A0G4J6P5</accession>
<proteinExistence type="predicted"/>
<sequence>MPLGSPRPGALRTAMTSYSSINDRAMATPIVSATDTSEFELQSSIKALEATLKVKLSEIAAQMSNGYGSVTPQLAEVQVLQISLQDKTKRLAALSVKSGATPQ</sequence>
<evidence type="ECO:0000313" key="3">
    <source>
        <dbReference type="Proteomes" id="UP000039324"/>
    </source>
</evidence>
<protein>
    <submittedName>
        <fullName evidence="1">Uncharacterized protein</fullName>
    </submittedName>
</protein>
<dbReference type="EMBL" id="OVEO01000004">
    <property type="protein sequence ID" value="SPQ95497.1"/>
    <property type="molecule type" value="Genomic_DNA"/>
</dbReference>
<evidence type="ECO:0000313" key="2">
    <source>
        <dbReference type="EMBL" id="SPQ95497.1"/>
    </source>
</evidence>
<geneLocation type="mitochondrion" evidence="2"/>
<evidence type="ECO:0000313" key="4">
    <source>
        <dbReference type="Proteomes" id="UP000290189"/>
    </source>
</evidence>
<organism evidence="1 3">
    <name type="scientific">Plasmodiophora brassicae</name>
    <name type="common">Clubroot disease agent</name>
    <dbReference type="NCBI Taxonomy" id="37360"/>
    <lineage>
        <taxon>Eukaryota</taxon>
        <taxon>Sar</taxon>
        <taxon>Rhizaria</taxon>
        <taxon>Endomyxa</taxon>
        <taxon>Phytomyxea</taxon>
        <taxon>Plasmodiophorida</taxon>
        <taxon>Plasmodiophoridae</taxon>
        <taxon>Plasmodiophora</taxon>
    </lineage>
</organism>
<reference evidence="2 4" key="2">
    <citation type="submission" date="2018-03" db="EMBL/GenBank/DDBJ databases">
        <authorList>
            <person name="Fogelqvist J."/>
        </authorList>
    </citation>
    <scope>NUCLEOTIDE SEQUENCE [LARGE SCALE GENOMIC DNA]</scope>
</reference>
<reference evidence="1 3" key="1">
    <citation type="submission" date="2015-02" db="EMBL/GenBank/DDBJ databases">
        <authorList>
            <person name="Chooi Y.-H."/>
        </authorList>
    </citation>
    <scope>NUCLEOTIDE SEQUENCE [LARGE SCALE GENOMIC DNA]</scope>
    <source>
        <strain evidence="1">E3</strain>
    </source>
</reference>
<evidence type="ECO:0000313" key="1">
    <source>
        <dbReference type="EMBL" id="CEP03263.1"/>
    </source>
</evidence>
<keyword evidence="2" id="KW-0496">Mitochondrion</keyword>
<gene>
    <name evidence="1" type="ORF">PBRA_003023</name>
    <name evidence="2" type="ORF">PLBR_LOCUS2712</name>
</gene>
<dbReference type="Proteomes" id="UP000290189">
    <property type="component" value="Unassembled WGS sequence"/>
</dbReference>
<keyword evidence="3" id="KW-1185">Reference proteome</keyword>
<dbReference type="Proteomes" id="UP000039324">
    <property type="component" value="Unassembled WGS sequence"/>
</dbReference>
<dbReference type="EMBL" id="CDSF01000144">
    <property type="protein sequence ID" value="CEP03263.1"/>
    <property type="molecule type" value="Genomic_DNA"/>
</dbReference>
<dbReference type="AlphaFoldDB" id="A0A0G4J6P5"/>
<name>A0A0G4J6P5_PLABS</name>